<reference evidence="3" key="1">
    <citation type="journal article" date="2020" name="Stud. Mycol.">
        <title>101 Dothideomycetes genomes: a test case for predicting lifestyles and emergence of pathogens.</title>
        <authorList>
            <person name="Haridas S."/>
            <person name="Albert R."/>
            <person name="Binder M."/>
            <person name="Bloem J."/>
            <person name="Labutti K."/>
            <person name="Salamov A."/>
            <person name="Andreopoulos B."/>
            <person name="Baker S."/>
            <person name="Barry K."/>
            <person name="Bills G."/>
            <person name="Bluhm B."/>
            <person name="Cannon C."/>
            <person name="Castanera R."/>
            <person name="Culley D."/>
            <person name="Daum C."/>
            <person name="Ezra D."/>
            <person name="Gonzalez J."/>
            <person name="Henrissat B."/>
            <person name="Kuo A."/>
            <person name="Liang C."/>
            <person name="Lipzen A."/>
            <person name="Lutzoni F."/>
            <person name="Magnuson J."/>
            <person name="Mondo S."/>
            <person name="Nolan M."/>
            <person name="Ohm R."/>
            <person name="Pangilinan J."/>
            <person name="Park H.-J."/>
            <person name="Ramirez L."/>
            <person name="Alfaro M."/>
            <person name="Sun H."/>
            <person name="Tritt A."/>
            <person name="Yoshinaga Y."/>
            <person name="Zwiers L.-H."/>
            <person name="Turgeon B."/>
            <person name="Goodwin S."/>
            <person name="Spatafora J."/>
            <person name="Crous P."/>
            <person name="Grigoriev I."/>
        </authorList>
    </citation>
    <scope>NUCLEOTIDE SEQUENCE</scope>
    <source>
        <strain evidence="3">CBS 207.26</strain>
    </source>
</reference>
<evidence type="ECO:0000313" key="4">
    <source>
        <dbReference type="Proteomes" id="UP000800200"/>
    </source>
</evidence>
<evidence type="ECO:0000256" key="1">
    <source>
        <dbReference type="SAM" id="Coils"/>
    </source>
</evidence>
<evidence type="ECO:0000256" key="2">
    <source>
        <dbReference type="SAM" id="MobiDB-lite"/>
    </source>
</evidence>
<dbReference type="Proteomes" id="UP000800200">
    <property type="component" value="Unassembled WGS sequence"/>
</dbReference>
<organism evidence="3 4">
    <name type="scientific">Zopfia rhizophila CBS 207.26</name>
    <dbReference type="NCBI Taxonomy" id="1314779"/>
    <lineage>
        <taxon>Eukaryota</taxon>
        <taxon>Fungi</taxon>
        <taxon>Dikarya</taxon>
        <taxon>Ascomycota</taxon>
        <taxon>Pezizomycotina</taxon>
        <taxon>Dothideomycetes</taxon>
        <taxon>Dothideomycetes incertae sedis</taxon>
        <taxon>Zopfiaceae</taxon>
        <taxon>Zopfia</taxon>
    </lineage>
</organism>
<feature type="region of interest" description="Disordered" evidence="2">
    <location>
        <begin position="1"/>
        <end position="76"/>
    </location>
</feature>
<sequence>MSAHPTPTSHLRPLRPKRPYNDQIPEPLYTPKPSVSPAVSGPGQSSSPSATAPEPINPQASGSCHAPNNGHPWPSQIAQTSSTMWLLPPYSGQSSAIALLLQKEIQSHNITREMLHATEQRRMEAIQYCNRSLADNRVWSAAYNNLTAALHRCSQEYSRLSAENEAMRAQIHDLNSQVIPSGHPLHLMLILPQTLCAPSFELDPTAPQKKQIQVLQKRLSRQLNEREVSSDGSWERKLCVAGNELECSPSPYSPDA</sequence>
<gene>
    <name evidence="3" type="ORF">K469DRAFT_706217</name>
</gene>
<keyword evidence="4" id="KW-1185">Reference proteome</keyword>
<dbReference type="AlphaFoldDB" id="A0A6A6EUR5"/>
<feature type="coiled-coil region" evidence="1">
    <location>
        <begin position="143"/>
        <end position="177"/>
    </location>
</feature>
<dbReference type="OrthoDB" id="3792715at2759"/>
<proteinExistence type="predicted"/>
<dbReference type="EMBL" id="ML994611">
    <property type="protein sequence ID" value="KAF2194732.1"/>
    <property type="molecule type" value="Genomic_DNA"/>
</dbReference>
<accession>A0A6A6EUR5</accession>
<evidence type="ECO:0000313" key="3">
    <source>
        <dbReference type="EMBL" id="KAF2194732.1"/>
    </source>
</evidence>
<protein>
    <submittedName>
        <fullName evidence="3">Uncharacterized protein</fullName>
    </submittedName>
</protein>
<keyword evidence="1" id="KW-0175">Coiled coil</keyword>
<name>A0A6A6EUR5_9PEZI</name>